<protein>
    <submittedName>
        <fullName evidence="2">Uncharacterized protein</fullName>
    </submittedName>
</protein>
<dbReference type="AlphaFoldDB" id="A0A9D4RVT9"/>
<dbReference type="EMBL" id="JAIWYP010000001">
    <property type="protein sequence ID" value="KAH3880693.1"/>
    <property type="molecule type" value="Genomic_DNA"/>
</dbReference>
<dbReference type="Proteomes" id="UP000828390">
    <property type="component" value="Unassembled WGS sequence"/>
</dbReference>
<proteinExistence type="predicted"/>
<dbReference type="InterPro" id="IPR036055">
    <property type="entry name" value="LDL_receptor-like_sf"/>
</dbReference>
<evidence type="ECO:0000313" key="2">
    <source>
        <dbReference type="EMBL" id="KAH3880693.1"/>
    </source>
</evidence>
<reference evidence="2" key="1">
    <citation type="journal article" date="2019" name="bioRxiv">
        <title>The Genome of the Zebra Mussel, Dreissena polymorpha: A Resource for Invasive Species Research.</title>
        <authorList>
            <person name="McCartney M.A."/>
            <person name="Auch B."/>
            <person name="Kono T."/>
            <person name="Mallez S."/>
            <person name="Zhang Y."/>
            <person name="Obille A."/>
            <person name="Becker A."/>
            <person name="Abrahante J.E."/>
            <person name="Garbe J."/>
            <person name="Badalamenti J.P."/>
            <person name="Herman A."/>
            <person name="Mangelson H."/>
            <person name="Liachko I."/>
            <person name="Sullivan S."/>
            <person name="Sone E.D."/>
            <person name="Koren S."/>
            <person name="Silverstein K.A.T."/>
            <person name="Beckman K.B."/>
            <person name="Gohl D.M."/>
        </authorList>
    </citation>
    <scope>NUCLEOTIDE SEQUENCE</scope>
    <source>
        <strain evidence="2">Duluth1</strain>
        <tissue evidence="2">Whole animal</tissue>
    </source>
</reference>
<name>A0A9D4RVT9_DREPO</name>
<comment type="caution">
    <text evidence="2">The sequence shown here is derived from an EMBL/GenBank/DDBJ whole genome shotgun (WGS) entry which is preliminary data.</text>
</comment>
<evidence type="ECO:0000313" key="3">
    <source>
        <dbReference type="Proteomes" id="UP000828390"/>
    </source>
</evidence>
<reference evidence="2" key="2">
    <citation type="submission" date="2020-11" db="EMBL/GenBank/DDBJ databases">
        <authorList>
            <person name="McCartney M.A."/>
            <person name="Auch B."/>
            <person name="Kono T."/>
            <person name="Mallez S."/>
            <person name="Becker A."/>
            <person name="Gohl D.M."/>
            <person name="Silverstein K.A.T."/>
            <person name="Koren S."/>
            <person name="Bechman K.B."/>
            <person name="Herman A."/>
            <person name="Abrahante J.E."/>
            <person name="Garbe J."/>
        </authorList>
    </citation>
    <scope>NUCLEOTIDE SEQUENCE</scope>
    <source>
        <strain evidence="2">Duluth1</strain>
        <tissue evidence="2">Whole animal</tissue>
    </source>
</reference>
<dbReference type="SUPFAM" id="SSF57424">
    <property type="entry name" value="LDL receptor-like module"/>
    <property type="match status" value="1"/>
</dbReference>
<gene>
    <name evidence="2" type="ORF">DPMN_004615</name>
</gene>
<evidence type="ECO:0000256" key="1">
    <source>
        <dbReference type="ARBA" id="ARBA00023157"/>
    </source>
</evidence>
<organism evidence="2 3">
    <name type="scientific">Dreissena polymorpha</name>
    <name type="common">Zebra mussel</name>
    <name type="synonym">Mytilus polymorpha</name>
    <dbReference type="NCBI Taxonomy" id="45954"/>
    <lineage>
        <taxon>Eukaryota</taxon>
        <taxon>Metazoa</taxon>
        <taxon>Spiralia</taxon>
        <taxon>Lophotrochozoa</taxon>
        <taxon>Mollusca</taxon>
        <taxon>Bivalvia</taxon>
        <taxon>Autobranchia</taxon>
        <taxon>Heteroconchia</taxon>
        <taxon>Euheterodonta</taxon>
        <taxon>Imparidentia</taxon>
        <taxon>Neoheterodontei</taxon>
        <taxon>Myida</taxon>
        <taxon>Dreissenoidea</taxon>
        <taxon>Dreissenidae</taxon>
        <taxon>Dreissena</taxon>
    </lineage>
</organism>
<accession>A0A9D4RVT9</accession>
<keyword evidence="3" id="KW-1185">Reference proteome</keyword>
<keyword evidence="1" id="KW-1015">Disulfide bond</keyword>
<sequence>MKASSCASNARSVFPAGGCATTTGTAKMAWTRWTTCQCAQHTLALNGVYLSVPVPRMRVVVSGPALFAMETQIVMIGLTKRNYNCTTFPCMTGQYKCAADKCISSFKVCDSKQDWSR</sequence>